<protein>
    <submittedName>
        <fullName evidence="2">Uncharacterized protein</fullName>
    </submittedName>
</protein>
<dbReference type="STRING" id="1305675.BFG57_05630"/>
<sequence>MGLILNKEEVKFNLFASVPSSSKEIALVYIDKQGNNLVLKDGDRMHKSEHRFGKYHTYYEVDMKKKELKIDKEFVSSEEIYTFNLSILFDYRVEDPVLIVQEYDNPQIALEEKIFYILDGLVCKYSIEEKQILSEEIRNLNNNLDVIQVFRQFGLKLTDVHGNVKLGERARKNLEKSDDITQSKKIHEEHSLKDILLANYSYNEALDIMEKLESISVKSIRERKVILSEIEADPNINPNDKRKLINHYFNQGGNLLSRNHLSGTSKADSNRLNLKSTLQEEEEEDVLE</sequence>
<feature type="compositionally biased region" description="Polar residues" evidence="1">
    <location>
        <begin position="259"/>
        <end position="277"/>
    </location>
</feature>
<reference evidence="2 3" key="1">
    <citation type="submission" date="2016-08" db="EMBL/GenBank/DDBJ databases">
        <title>Genome of Bacillus solimangrovi GH2-4.</title>
        <authorList>
            <person name="Lim S."/>
            <person name="Kim B.-C."/>
        </authorList>
    </citation>
    <scope>NUCLEOTIDE SEQUENCE [LARGE SCALE GENOMIC DNA]</scope>
    <source>
        <strain evidence="2 3">GH2-4</strain>
    </source>
</reference>
<dbReference type="EMBL" id="MJEH01000062">
    <property type="protein sequence ID" value="OEH91346.1"/>
    <property type="molecule type" value="Genomic_DNA"/>
</dbReference>
<comment type="caution">
    <text evidence="2">The sequence shown here is derived from an EMBL/GenBank/DDBJ whole genome shotgun (WGS) entry which is preliminary data.</text>
</comment>
<dbReference type="AlphaFoldDB" id="A0A1E5LB89"/>
<dbReference type="RefSeq" id="WP_069718606.1">
    <property type="nucleotide sequence ID" value="NZ_MJEH01000062.1"/>
</dbReference>
<evidence type="ECO:0000313" key="2">
    <source>
        <dbReference type="EMBL" id="OEH91346.1"/>
    </source>
</evidence>
<organism evidence="2 3">
    <name type="scientific">Bacillus solimangrovi</name>
    <dbReference type="NCBI Taxonomy" id="1305675"/>
    <lineage>
        <taxon>Bacteria</taxon>
        <taxon>Bacillati</taxon>
        <taxon>Bacillota</taxon>
        <taxon>Bacilli</taxon>
        <taxon>Bacillales</taxon>
        <taxon>Bacillaceae</taxon>
        <taxon>Bacillus</taxon>
    </lineage>
</organism>
<evidence type="ECO:0000313" key="3">
    <source>
        <dbReference type="Proteomes" id="UP000095209"/>
    </source>
</evidence>
<dbReference type="OrthoDB" id="2808168at2"/>
<accession>A0A1E5LB89</accession>
<proteinExistence type="predicted"/>
<evidence type="ECO:0000256" key="1">
    <source>
        <dbReference type="SAM" id="MobiDB-lite"/>
    </source>
</evidence>
<dbReference type="Proteomes" id="UP000095209">
    <property type="component" value="Unassembled WGS sequence"/>
</dbReference>
<keyword evidence="3" id="KW-1185">Reference proteome</keyword>
<feature type="compositionally biased region" description="Acidic residues" evidence="1">
    <location>
        <begin position="279"/>
        <end position="288"/>
    </location>
</feature>
<name>A0A1E5LB89_9BACI</name>
<feature type="region of interest" description="Disordered" evidence="1">
    <location>
        <begin position="259"/>
        <end position="288"/>
    </location>
</feature>
<gene>
    <name evidence="2" type="ORF">BFG57_05630</name>
</gene>